<feature type="zinc finger region" description="CR-type" evidence="12">
    <location>
        <begin position="139"/>
        <end position="221"/>
    </location>
</feature>
<dbReference type="Pfam" id="PF01556">
    <property type="entry name" value="DnaJ_C"/>
    <property type="match status" value="1"/>
</dbReference>
<dbReference type="SUPFAM" id="SSF46565">
    <property type="entry name" value="Chaperone J-domain"/>
    <property type="match status" value="1"/>
</dbReference>
<dbReference type="Proteomes" id="UP000239010">
    <property type="component" value="Unassembled WGS sequence"/>
</dbReference>
<dbReference type="InterPro" id="IPR036410">
    <property type="entry name" value="HSP_DnaJ_Cys-rich_dom_sf"/>
</dbReference>
<dbReference type="CDD" id="cd10719">
    <property type="entry name" value="DnaJ_zf"/>
    <property type="match status" value="1"/>
</dbReference>
<dbReference type="GO" id="GO:0008270">
    <property type="term" value="F:zinc ion binding"/>
    <property type="evidence" value="ECO:0007669"/>
    <property type="project" value="UniProtKB-UniRule"/>
</dbReference>
<dbReference type="PANTHER" id="PTHR43096">
    <property type="entry name" value="DNAJ HOMOLOG 1, MITOCHONDRIAL-RELATED"/>
    <property type="match status" value="1"/>
</dbReference>
<dbReference type="InterPro" id="IPR002939">
    <property type="entry name" value="DnaJ_C"/>
</dbReference>
<dbReference type="PANTHER" id="PTHR43096:SF52">
    <property type="entry name" value="DNAJ HOMOLOG 1, MITOCHONDRIAL-RELATED"/>
    <property type="match status" value="1"/>
</dbReference>
<dbReference type="SUPFAM" id="SSF57938">
    <property type="entry name" value="DnaJ/Hsp40 cysteine-rich domain"/>
    <property type="match status" value="1"/>
</dbReference>
<comment type="cofactor">
    <cofactor evidence="11">
        <name>Zn(2+)</name>
        <dbReference type="ChEBI" id="CHEBI:29105"/>
    </cofactor>
    <text evidence="11">Binds 2 Zn(2+) ions per monomer.</text>
</comment>
<keyword evidence="3 11" id="KW-0479">Metal-binding</keyword>
<evidence type="ECO:0000259" key="14">
    <source>
        <dbReference type="PROSITE" id="PS51188"/>
    </source>
</evidence>
<dbReference type="PROSITE" id="PS51188">
    <property type="entry name" value="ZF_CR"/>
    <property type="match status" value="1"/>
</dbReference>
<evidence type="ECO:0000256" key="2">
    <source>
        <dbReference type="ARBA" id="ARBA00022705"/>
    </source>
</evidence>
<feature type="binding site" evidence="11">
    <location>
        <position position="209"/>
    </location>
    <ligand>
        <name>Zn(2+)</name>
        <dbReference type="ChEBI" id="CHEBI:29105"/>
        <label>1</label>
    </ligand>
</feature>
<dbReference type="FunFam" id="2.10.230.10:FF:000002">
    <property type="entry name" value="Molecular chaperone DnaJ"/>
    <property type="match status" value="1"/>
</dbReference>
<dbReference type="SUPFAM" id="SSF49493">
    <property type="entry name" value="HSP40/DnaJ peptide-binding domain"/>
    <property type="match status" value="2"/>
</dbReference>
<evidence type="ECO:0000256" key="9">
    <source>
        <dbReference type="ARBA" id="ARBA00061004"/>
    </source>
</evidence>
<evidence type="ECO:0000256" key="11">
    <source>
        <dbReference type="HAMAP-Rule" id="MF_01152"/>
    </source>
</evidence>
<gene>
    <name evidence="11 15" type="primary">dnaJ</name>
    <name evidence="15" type="ORF">EELLY_v1c01440</name>
</gene>
<keyword evidence="1 11" id="KW-0963">Cytoplasm</keyword>
<dbReference type="GO" id="GO:0005524">
    <property type="term" value="F:ATP binding"/>
    <property type="evidence" value="ECO:0007669"/>
    <property type="project" value="InterPro"/>
</dbReference>
<dbReference type="Gene3D" id="2.60.260.20">
    <property type="entry name" value="Urease metallochaperone UreE, N-terminal domain"/>
    <property type="match status" value="2"/>
</dbReference>
<dbReference type="GO" id="GO:0042026">
    <property type="term" value="P:protein refolding"/>
    <property type="evidence" value="ECO:0007669"/>
    <property type="project" value="TreeGrafter"/>
</dbReference>
<dbReference type="InterPro" id="IPR012724">
    <property type="entry name" value="DnaJ"/>
</dbReference>
<dbReference type="RefSeq" id="WP_104205616.1">
    <property type="nucleotide sequence ID" value="NZ_PHND01000001.1"/>
</dbReference>
<keyword evidence="16" id="KW-1185">Reference proteome</keyword>
<evidence type="ECO:0000256" key="7">
    <source>
        <dbReference type="ARBA" id="ARBA00023016"/>
    </source>
</evidence>
<feature type="binding site" evidence="11">
    <location>
        <position position="152"/>
    </location>
    <ligand>
        <name>Zn(2+)</name>
        <dbReference type="ChEBI" id="CHEBI:29105"/>
        <label>1</label>
    </ligand>
</feature>
<comment type="function">
    <text evidence="11">Participates actively in the response to hyperosmotic and heat shock by preventing the aggregation of stress-denatured proteins and by disaggregating proteins, also in an autonomous, DnaK-independent fashion. Unfolded proteins bind initially to DnaJ; upon interaction with the DnaJ-bound protein, DnaK hydrolyzes its bound ATP, resulting in the formation of a stable complex. GrpE releases ADP from DnaK; ATP binding to DnaK triggers the release of the substrate protein, thus completing the reaction cycle. Several rounds of ATP-dependent interactions between DnaJ, DnaK and GrpE are required for fully efficient folding. Also involved, together with DnaK and GrpE, in the DNA replication of plasmids through activation of initiation proteins.</text>
</comment>
<dbReference type="Gene3D" id="1.10.287.110">
    <property type="entry name" value="DnaJ domain"/>
    <property type="match status" value="1"/>
</dbReference>
<protein>
    <recommendedName>
        <fullName evidence="10 11">Chaperone protein DnaJ</fullName>
    </recommendedName>
</protein>
<keyword evidence="7 11" id="KW-0346">Stress response</keyword>
<dbReference type="Gene3D" id="2.10.230.10">
    <property type="entry name" value="Heat shock protein DnaJ, cysteine-rich domain"/>
    <property type="match status" value="1"/>
</dbReference>
<feature type="binding site" evidence="11">
    <location>
        <position position="195"/>
    </location>
    <ligand>
        <name>Zn(2+)</name>
        <dbReference type="ChEBI" id="CHEBI:29105"/>
        <label>2</label>
    </ligand>
</feature>
<dbReference type="Pfam" id="PF00226">
    <property type="entry name" value="DnaJ"/>
    <property type="match status" value="1"/>
</dbReference>
<dbReference type="NCBIfam" id="NF008035">
    <property type="entry name" value="PRK10767.1"/>
    <property type="match status" value="1"/>
</dbReference>
<evidence type="ECO:0000256" key="8">
    <source>
        <dbReference type="ARBA" id="ARBA00023186"/>
    </source>
</evidence>
<dbReference type="CDD" id="cd06257">
    <property type="entry name" value="DnaJ"/>
    <property type="match status" value="1"/>
</dbReference>
<evidence type="ECO:0000313" key="16">
    <source>
        <dbReference type="Proteomes" id="UP000239010"/>
    </source>
</evidence>
<keyword evidence="8 11" id="KW-0143">Chaperone</keyword>
<comment type="subunit">
    <text evidence="11">Homodimer.</text>
</comment>
<comment type="domain">
    <text evidence="11">The J domain is necessary and sufficient to stimulate DnaK ATPase activity. Zinc center 1 plays an important role in the autonomous, DnaK-independent chaperone activity of DnaJ. Zinc center 2 is essential for interaction with DnaK and for DnaJ activity.</text>
</comment>
<comment type="caution">
    <text evidence="15">The sequence shown here is derived from an EMBL/GenBank/DDBJ whole genome shotgun (WGS) entry which is preliminary data.</text>
</comment>
<dbReference type="PROSITE" id="PS50076">
    <property type="entry name" value="DNAJ_2"/>
    <property type="match status" value="1"/>
</dbReference>
<dbReference type="GO" id="GO:0031072">
    <property type="term" value="F:heat shock protein binding"/>
    <property type="evidence" value="ECO:0007669"/>
    <property type="project" value="InterPro"/>
</dbReference>
<feature type="repeat" description="CXXCXGXG motif" evidence="11">
    <location>
        <begin position="169"/>
        <end position="176"/>
    </location>
</feature>
<feature type="binding site" evidence="11">
    <location>
        <position position="169"/>
    </location>
    <ligand>
        <name>Zn(2+)</name>
        <dbReference type="ChEBI" id="CHEBI:29105"/>
        <label>2</label>
    </ligand>
</feature>
<evidence type="ECO:0000259" key="13">
    <source>
        <dbReference type="PROSITE" id="PS50076"/>
    </source>
</evidence>
<dbReference type="PRINTS" id="PR00625">
    <property type="entry name" value="JDOMAIN"/>
</dbReference>
<dbReference type="InterPro" id="IPR001305">
    <property type="entry name" value="HSP_DnaJ_Cys-rich_dom"/>
</dbReference>
<dbReference type="Pfam" id="PF00684">
    <property type="entry name" value="DnaJ_CXXCXGXG"/>
    <property type="match status" value="1"/>
</dbReference>
<dbReference type="GO" id="GO:0006260">
    <property type="term" value="P:DNA replication"/>
    <property type="evidence" value="ECO:0007669"/>
    <property type="project" value="UniProtKB-KW"/>
</dbReference>
<comment type="subcellular location">
    <subcellularLocation>
        <location evidence="11">Cytoplasm</location>
    </subcellularLocation>
</comment>
<evidence type="ECO:0000256" key="5">
    <source>
        <dbReference type="ARBA" id="ARBA00022771"/>
    </source>
</evidence>
<dbReference type="InterPro" id="IPR001623">
    <property type="entry name" value="DnaJ_domain"/>
</dbReference>
<feature type="domain" description="J" evidence="13">
    <location>
        <begin position="5"/>
        <end position="69"/>
    </location>
</feature>
<keyword evidence="2 11" id="KW-0235">DNA replication</keyword>
<evidence type="ECO:0000256" key="12">
    <source>
        <dbReference type="PROSITE-ProRule" id="PRU00546"/>
    </source>
</evidence>
<organism evidence="15 16">
    <name type="scientific">Entomoplasma ellychniae</name>
    <dbReference type="NCBI Taxonomy" id="2114"/>
    <lineage>
        <taxon>Bacteria</taxon>
        <taxon>Bacillati</taxon>
        <taxon>Mycoplasmatota</taxon>
        <taxon>Mollicutes</taxon>
        <taxon>Entomoplasmatales</taxon>
        <taxon>Entomoplasmataceae</taxon>
        <taxon>Entomoplasma</taxon>
    </lineage>
</organism>
<dbReference type="FunFam" id="1.10.287.110:FF:000031">
    <property type="entry name" value="Molecular chaperone DnaJ"/>
    <property type="match status" value="1"/>
</dbReference>
<feature type="domain" description="CR-type" evidence="14">
    <location>
        <begin position="139"/>
        <end position="221"/>
    </location>
</feature>
<feature type="binding site" evidence="11">
    <location>
        <position position="172"/>
    </location>
    <ligand>
        <name>Zn(2+)</name>
        <dbReference type="ChEBI" id="CHEBI:29105"/>
        <label>2</label>
    </ligand>
</feature>
<dbReference type="InterPro" id="IPR036869">
    <property type="entry name" value="J_dom_sf"/>
</dbReference>
<dbReference type="GO" id="GO:0051082">
    <property type="term" value="F:unfolded protein binding"/>
    <property type="evidence" value="ECO:0007669"/>
    <property type="project" value="UniProtKB-UniRule"/>
</dbReference>
<dbReference type="HAMAP" id="MF_01152">
    <property type="entry name" value="DnaJ"/>
    <property type="match status" value="1"/>
</dbReference>
<accession>A0A8E2U9T4</accession>
<feature type="binding site" evidence="11">
    <location>
        <position position="155"/>
    </location>
    <ligand>
        <name>Zn(2+)</name>
        <dbReference type="ChEBI" id="CHEBI:29105"/>
        <label>1</label>
    </ligand>
</feature>
<evidence type="ECO:0000256" key="10">
    <source>
        <dbReference type="ARBA" id="ARBA00067609"/>
    </source>
</evidence>
<dbReference type="EMBL" id="PHND01000001">
    <property type="protein sequence ID" value="PPE04469.1"/>
    <property type="molecule type" value="Genomic_DNA"/>
</dbReference>
<evidence type="ECO:0000256" key="1">
    <source>
        <dbReference type="ARBA" id="ARBA00022490"/>
    </source>
</evidence>
<evidence type="ECO:0000256" key="6">
    <source>
        <dbReference type="ARBA" id="ARBA00022833"/>
    </source>
</evidence>
<dbReference type="AlphaFoldDB" id="A0A8E2U9T4"/>
<dbReference type="CDD" id="cd10747">
    <property type="entry name" value="DnaJ_C"/>
    <property type="match status" value="1"/>
</dbReference>
<dbReference type="GO" id="GO:0005737">
    <property type="term" value="C:cytoplasm"/>
    <property type="evidence" value="ECO:0007669"/>
    <property type="project" value="UniProtKB-SubCell"/>
</dbReference>
<feature type="binding site" evidence="11">
    <location>
        <position position="198"/>
    </location>
    <ligand>
        <name>Zn(2+)</name>
        <dbReference type="ChEBI" id="CHEBI:29105"/>
        <label>2</label>
    </ligand>
</feature>
<name>A0A8E2U9T4_9MOLU</name>
<feature type="repeat" description="CXXCXGXG motif" evidence="11">
    <location>
        <begin position="195"/>
        <end position="202"/>
    </location>
</feature>
<evidence type="ECO:0000256" key="3">
    <source>
        <dbReference type="ARBA" id="ARBA00022723"/>
    </source>
</evidence>
<keyword evidence="5 11" id="KW-0863">Zinc-finger</keyword>
<dbReference type="NCBIfam" id="TIGR02349">
    <property type="entry name" value="DnaJ_bact"/>
    <property type="match status" value="1"/>
</dbReference>
<sequence>MAKKDYYEVLQVSKNSDEKEIKSAYRKLAKQYHPDVNKQSNAEEKFKEINEAASVLLDSNKRAQYDQYGHAAFENNGFGGGQGFNGFSDFFSNMGGMDFGDIFSDMFGGAKQSRSKSRNSQGQSIEIEVTLTMKELVFGVKKSVKLNLLRNCGKCKGVGSENPNDVHICKKCNGVGQIIVNRQMGPLQFQNQQTCDECRGTGKKISNPCKQCHGKGIQKVVENVELPLPHGLRPGQQMIMRDAGHASHEGGQNGDLYIHIAVANSKVFEFTSSSDLIMHYNVSFIDAILGNEIIIDTLDGPVKLKIPKGINSGEVIKVHNKGLYKNQSSDKRGDLILKIKIAVPTSISKDERKLLEEVEKLSDFKPKNILD</sequence>
<keyword evidence="6 11" id="KW-0862">Zinc</keyword>
<dbReference type="NCBIfam" id="NF010889">
    <property type="entry name" value="PRK14296.1"/>
    <property type="match status" value="1"/>
</dbReference>
<dbReference type="InterPro" id="IPR008971">
    <property type="entry name" value="HSP40/DnaJ_pept-bd"/>
</dbReference>
<evidence type="ECO:0000313" key="15">
    <source>
        <dbReference type="EMBL" id="PPE04469.1"/>
    </source>
</evidence>
<feature type="repeat" description="CXXCXGXG motif" evidence="11">
    <location>
        <begin position="152"/>
        <end position="159"/>
    </location>
</feature>
<dbReference type="SMART" id="SM00271">
    <property type="entry name" value="DnaJ"/>
    <property type="match status" value="1"/>
</dbReference>
<keyword evidence="4 11" id="KW-0677">Repeat</keyword>
<evidence type="ECO:0000256" key="4">
    <source>
        <dbReference type="ARBA" id="ARBA00022737"/>
    </source>
</evidence>
<feature type="repeat" description="CXXCXGXG motif" evidence="11">
    <location>
        <begin position="209"/>
        <end position="216"/>
    </location>
</feature>
<proteinExistence type="inferred from homology"/>
<comment type="similarity">
    <text evidence="9 11">Belongs to the DnaJ family.</text>
</comment>
<reference evidence="15 16" key="1">
    <citation type="submission" date="2017-11" db="EMBL/GenBank/DDBJ databases">
        <title>Genome sequence of Entomoplasma ellychniae ELCN-1 (ATCC 43707).</title>
        <authorList>
            <person name="Lo W.-S."/>
            <person name="Gasparich G.E."/>
            <person name="Kuo C.-H."/>
        </authorList>
    </citation>
    <scope>NUCLEOTIDE SEQUENCE [LARGE SCALE GENOMIC DNA]</scope>
    <source>
        <strain evidence="15 16">ELCN-1</strain>
    </source>
</reference>
<feature type="binding site" evidence="11">
    <location>
        <position position="212"/>
    </location>
    <ligand>
        <name>Zn(2+)</name>
        <dbReference type="ChEBI" id="CHEBI:29105"/>
        <label>1</label>
    </ligand>
</feature>
<dbReference type="GO" id="GO:0009408">
    <property type="term" value="P:response to heat"/>
    <property type="evidence" value="ECO:0007669"/>
    <property type="project" value="InterPro"/>
</dbReference>